<dbReference type="EMBL" id="AP018358">
    <property type="protein sequence ID" value="BBA43419.1"/>
    <property type="molecule type" value="Genomic_DNA"/>
</dbReference>
<reference evidence="2" key="2">
    <citation type="journal article" date="2017" name="Genome Announc.">
        <title>High-Quality Draft Genome Sequence of Burkholderia contaminans CH-1, a Gram-Negative Bacterium That Metabolizes 2-Azahypoxanthine, a Plant Growth-Regulating Compound.</title>
        <authorList>
            <person name="Choi J.-H."/>
            <person name="Sugiura H."/>
            <person name="Moriuchi R."/>
            <person name="Kawagishi H."/>
            <person name="Dohra H."/>
        </authorList>
    </citation>
    <scope>NUCLEOTIDE SEQUENCE</scope>
    <source>
        <strain evidence="2">CH-1</strain>
    </source>
</reference>
<gene>
    <name evidence="2" type="ORF">BCCH1_59190</name>
</gene>
<proteinExistence type="predicted"/>
<evidence type="ECO:0000256" key="1">
    <source>
        <dbReference type="SAM" id="MobiDB-lite"/>
    </source>
</evidence>
<dbReference type="AlphaFoldDB" id="A0A250LHU6"/>
<reference evidence="2" key="1">
    <citation type="journal article" date="2016" name="Biosci. Biotechnol. Biochem.">
        <title>Bioconversion of AHX to AOH by resting cells of Burkholderia contaminans CH-1.</title>
        <authorList>
            <person name="Choi J.H."/>
            <person name="Kikuchi A."/>
            <person name="Pumkaeo P."/>
            <person name="Hirai H."/>
            <person name="Tokuyama S."/>
            <person name="Kawagishi H."/>
        </authorList>
    </citation>
    <scope>NUCLEOTIDE SEQUENCE</scope>
    <source>
        <strain evidence="2">CH-1</strain>
    </source>
</reference>
<protein>
    <submittedName>
        <fullName evidence="2">Uncharacterized protein</fullName>
    </submittedName>
</protein>
<evidence type="ECO:0000313" key="2">
    <source>
        <dbReference type="EMBL" id="BBA43419.1"/>
    </source>
</evidence>
<organism evidence="2">
    <name type="scientific">Burkholderia contaminans</name>
    <dbReference type="NCBI Taxonomy" id="488447"/>
    <lineage>
        <taxon>Bacteria</taxon>
        <taxon>Pseudomonadati</taxon>
        <taxon>Pseudomonadota</taxon>
        <taxon>Betaproteobacteria</taxon>
        <taxon>Burkholderiales</taxon>
        <taxon>Burkholderiaceae</taxon>
        <taxon>Burkholderia</taxon>
        <taxon>Burkholderia cepacia complex</taxon>
    </lineage>
</organism>
<feature type="region of interest" description="Disordered" evidence="1">
    <location>
        <begin position="1"/>
        <end position="26"/>
    </location>
</feature>
<name>A0A250LHU6_9BURK</name>
<sequence length="118" mass="11908">MPAVATAALDAGSAPSATGDSAAISRPANRVDKVRFMRTPETKGGVAASRDDVAANGACNGAAGTTGCAGDAAARAVSARGRVRYGTGGGQACRSDRRGRMRVFIGGARQRRLLMLMP</sequence>
<accession>A0A250LHU6</accession>